<evidence type="ECO:0000256" key="1">
    <source>
        <dbReference type="ARBA" id="ARBA00022630"/>
    </source>
</evidence>
<dbReference type="Gene3D" id="3.40.50.360">
    <property type="match status" value="1"/>
</dbReference>
<reference evidence="4" key="2">
    <citation type="submission" date="2021-04" db="EMBL/GenBank/DDBJ databases">
        <authorList>
            <person name="Gilroy R."/>
        </authorList>
    </citation>
    <scope>NUCLEOTIDE SEQUENCE</scope>
    <source>
        <strain evidence="4">B5-657</strain>
    </source>
</reference>
<dbReference type="AlphaFoldDB" id="A0A9E2NLS7"/>
<comment type="caution">
    <text evidence="4">The sequence shown here is derived from an EMBL/GenBank/DDBJ whole genome shotgun (WGS) entry which is preliminary data.</text>
</comment>
<dbReference type="InterPro" id="IPR005025">
    <property type="entry name" value="FMN_Rdtase-like_dom"/>
</dbReference>
<evidence type="ECO:0000259" key="3">
    <source>
        <dbReference type="Pfam" id="PF03358"/>
    </source>
</evidence>
<evidence type="ECO:0000256" key="2">
    <source>
        <dbReference type="ARBA" id="ARBA00022643"/>
    </source>
</evidence>
<protein>
    <submittedName>
        <fullName evidence="4">Flavodoxin family protein</fullName>
    </submittedName>
</protein>
<dbReference type="InterPro" id="IPR051796">
    <property type="entry name" value="ISF_SsuE-like"/>
</dbReference>
<dbReference type="EMBL" id="JAHLFQ010000189">
    <property type="protein sequence ID" value="MBU3804706.1"/>
    <property type="molecule type" value="Genomic_DNA"/>
</dbReference>
<evidence type="ECO:0000313" key="4">
    <source>
        <dbReference type="EMBL" id="MBU3804706.1"/>
    </source>
</evidence>
<name>A0A9E2NLS7_9FIRM</name>
<dbReference type="SUPFAM" id="SSF52218">
    <property type="entry name" value="Flavoproteins"/>
    <property type="match status" value="1"/>
</dbReference>
<reference evidence="4" key="1">
    <citation type="journal article" date="2021" name="PeerJ">
        <title>Extensive microbial diversity within the chicken gut microbiome revealed by metagenomics and culture.</title>
        <authorList>
            <person name="Gilroy R."/>
            <person name="Ravi A."/>
            <person name="Getino M."/>
            <person name="Pursley I."/>
            <person name="Horton D.L."/>
            <person name="Alikhan N.F."/>
            <person name="Baker D."/>
            <person name="Gharbi K."/>
            <person name="Hall N."/>
            <person name="Watson M."/>
            <person name="Adriaenssens E.M."/>
            <person name="Foster-Nyarko E."/>
            <person name="Jarju S."/>
            <person name="Secka A."/>
            <person name="Antonio M."/>
            <person name="Oren A."/>
            <person name="Chaudhuri R.R."/>
            <person name="La Ragione R."/>
            <person name="Hildebrand F."/>
            <person name="Pallen M.J."/>
        </authorList>
    </citation>
    <scope>NUCLEOTIDE SEQUENCE</scope>
    <source>
        <strain evidence="4">B5-657</strain>
    </source>
</reference>
<proteinExistence type="predicted"/>
<sequence length="207" mass="22353">MKVVLVNGSPKAKGCTYTALCEVASALEKNGIETEILHVGTEAIRGCMGCGTCKKLDGKCVYNDSVNVFIEKAKTADGFIFGSPVHYASASGALTSFLDRAFYAGKSDLEYKPGAVVVSCRRGGASAAFDQLNKYFTISNMPIVSSQYWNQVHGNTPEEVKQDLEGMQTMRTLGNNMAWLLKAIDAGKKAGIDMPEKEVKVSTNFIR</sequence>
<dbReference type="Pfam" id="PF03358">
    <property type="entry name" value="FMN_red"/>
    <property type="match status" value="1"/>
</dbReference>
<dbReference type="PANTHER" id="PTHR43278">
    <property type="entry name" value="NAD(P)H-DEPENDENT FMN-CONTAINING OXIDOREDUCTASE YWQN-RELATED"/>
    <property type="match status" value="1"/>
</dbReference>
<organism evidence="4 5">
    <name type="scientific">Candidatus Cellulosilyticum pullistercoris</name>
    <dbReference type="NCBI Taxonomy" id="2838521"/>
    <lineage>
        <taxon>Bacteria</taxon>
        <taxon>Bacillati</taxon>
        <taxon>Bacillota</taxon>
        <taxon>Clostridia</taxon>
        <taxon>Lachnospirales</taxon>
        <taxon>Cellulosilyticaceae</taxon>
        <taxon>Cellulosilyticum</taxon>
    </lineage>
</organism>
<dbReference type="GO" id="GO:0016491">
    <property type="term" value="F:oxidoreductase activity"/>
    <property type="evidence" value="ECO:0007669"/>
    <property type="project" value="InterPro"/>
</dbReference>
<keyword evidence="2" id="KW-0288">FMN</keyword>
<accession>A0A9E2NLS7</accession>
<feature type="domain" description="NADPH-dependent FMN reductase-like" evidence="3">
    <location>
        <begin position="1"/>
        <end position="150"/>
    </location>
</feature>
<gene>
    <name evidence="4" type="ORF">H9872_08110</name>
</gene>
<evidence type="ECO:0000313" key="5">
    <source>
        <dbReference type="Proteomes" id="UP000824229"/>
    </source>
</evidence>
<dbReference type="InterPro" id="IPR029039">
    <property type="entry name" value="Flavoprotein-like_sf"/>
</dbReference>
<dbReference type="Proteomes" id="UP000824229">
    <property type="component" value="Unassembled WGS sequence"/>
</dbReference>
<dbReference type="PANTHER" id="PTHR43278:SF4">
    <property type="entry name" value="NAD(P)H-DEPENDENT FMN-CONTAINING OXIDOREDUCTASE YWQN-RELATED"/>
    <property type="match status" value="1"/>
</dbReference>
<keyword evidence="1" id="KW-0285">Flavoprotein</keyword>